<keyword evidence="3" id="KW-1185">Reference proteome</keyword>
<dbReference type="Proteomes" id="UP000613582">
    <property type="component" value="Unassembled WGS sequence"/>
</dbReference>
<organism evidence="2 3">
    <name type="scientific">Aquisalinus flavus</name>
    <dbReference type="NCBI Taxonomy" id="1526572"/>
    <lineage>
        <taxon>Bacteria</taxon>
        <taxon>Pseudomonadati</taxon>
        <taxon>Pseudomonadota</taxon>
        <taxon>Alphaproteobacteria</taxon>
        <taxon>Parvularculales</taxon>
        <taxon>Parvularculaceae</taxon>
        <taxon>Aquisalinus</taxon>
    </lineage>
</organism>
<evidence type="ECO:0000313" key="3">
    <source>
        <dbReference type="Proteomes" id="UP000613582"/>
    </source>
</evidence>
<evidence type="ECO:0000256" key="1">
    <source>
        <dbReference type="HAMAP-Rule" id="MF_00678"/>
    </source>
</evidence>
<dbReference type="HAMAP" id="MF_00678">
    <property type="entry name" value="UPF0262"/>
    <property type="match status" value="1"/>
</dbReference>
<name>A0A8J2V5D0_9PROT</name>
<dbReference type="PIRSF" id="PIRSF032146">
    <property type="entry name" value="UCP032146"/>
    <property type="match status" value="1"/>
</dbReference>
<dbReference type="RefSeq" id="WP_188159900.1">
    <property type="nucleotide sequence ID" value="NZ_BMGH01000001.1"/>
</dbReference>
<sequence>MSNDGEKTSTAYRLERIELDERSLAPATADIEHERKIAVYDLLQENSFRPVADNQEPGSGPYALYMSASEGRLIFDIRQTDETPVGQLYLSMAPLRKIIKDYFLLCDSYYDAIRNAAPQQIETIDMARRAMHNEGSELLVSRLEDKVKVDFNTARRLFTLLCSFYMRK</sequence>
<dbReference type="InterPro" id="IPR008321">
    <property type="entry name" value="UCP032146"/>
</dbReference>
<reference evidence="2" key="1">
    <citation type="journal article" date="2014" name="Int. J. Syst. Evol. Microbiol.">
        <title>Complete genome sequence of Corynebacterium casei LMG S-19264T (=DSM 44701T), isolated from a smear-ripened cheese.</title>
        <authorList>
            <consortium name="US DOE Joint Genome Institute (JGI-PGF)"/>
            <person name="Walter F."/>
            <person name="Albersmeier A."/>
            <person name="Kalinowski J."/>
            <person name="Ruckert C."/>
        </authorList>
    </citation>
    <scope>NUCLEOTIDE SEQUENCE</scope>
    <source>
        <strain evidence="2">CGMCC 1.12921</strain>
    </source>
</reference>
<dbReference type="EMBL" id="BMGH01000001">
    <property type="protein sequence ID" value="GGD00598.1"/>
    <property type="molecule type" value="Genomic_DNA"/>
</dbReference>
<protein>
    <recommendedName>
        <fullName evidence="1">UPF0262 protein GCM10011342_07030</fullName>
    </recommendedName>
</protein>
<accession>A0A8J2V5D0</accession>
<dbReference type="NCBIfam" id="NF002769">
    <property type="entry name" value="PRK02853.1"/>
    <property type="match status" value="1"/>
</dbReference>
<dbReference type="AlphaFoldDB" id="A0A8J2V5D0"/>
<gene>
    <name evidence="2" type="ORF">GCM10011342_07030</name>
</gene>
<reference evidence="2" key="2">
    <citation type="submission" date="2020-09" db="EMBL/GenBank/DDBJ databases">
        <authorList>
            <person name="Sun Q."/>
            <person name="Zhou Y."/>
        </authorList>
    </citation>
    <scope>NUCLEOTIDE SEQUENCE</scope>
    <source>
        <strain evidence="2">CGMCC 1.12921</strain>
    </source>
</reference>
<comment type="caution">
    <text evidence="2">The sequence shown here is derived from an EMBL/GenBank/DDBJ whole genome shotgun (WGS) entry which is preliminary data.</text>
</comment>
<dbReference type="Pfam" id="PF06793">
    <property type="entry name" value="UPF0262"/>
    <property type="match status" value="1"/>
</dbReference>
<comment type="similarity">
    <text evidence="1">Belongs to the UPF0262 family.</text>
</comment>
<evidence type="ECO:0000313" key="2">
    <source>
        <dbReference type="EMBL" id="GGD00598.1"/>
    </source>
</evidence>
<proteinExistence type="inferred from homology"/>